<dbReference type="GO" id="GO:0015934">
    <property type="term" value="C:large ribosomal subunit"/>
    <property type="evidence" value="ECO:0007669"/>
    <property type="project" value="InterPro"/>
</dbReference>
<protein>
    <recommendedName>
        <fullName evidence="4 5">Large ribosomal subunit protein bL32</fullName>
    </recommendedName>
</protein>
<reference evidence="6" key="2">
    <citation type="submission" date="2020-09" db="EMBL/GenBank/DDBJ databases">
        <authorList>
            <person name="Sun Q."/>
            <person name="Zhou Y."/>
        </authorList>
    </citation>
    <scope>NUCLEOTIDE SEQUENCE</scope>
    <source>
        <strain evidence="6">CGMCC 1.14988</strain>
    </source>
</reference>
<dbReference type="Proteomes" id="UP000650511">
    <property type="component" value="Unassembled WGS sequence"/>
</dbReference>
<evidence type="ECO:0000256" key="2">
    <source>
        <dbReference type="ARBA" id="ARBA00022980"/>
    </source>
</evidence>
<keyword evidence="2 5" id="KW-0689">Ribosomal protein</keyword>
<keyword evidence="7" id="KW-1185">Reference proteome</keyword>
<evidence type="ECO:0000256" key="5">
    <source>
        <dbReference type="HAMAP-Rule" id="MF_00340"/>
    </source>
</evidence>
<dbReference type="InterPro" id="IPR044957">
    <property type="entry name" value="Ribosomal_bL32_bact"/>
</dbReference>
<evidence type="ECO:0000256" key="1">
    <source>
        <dbReference type="ARBA" id="ARBA00008560"/>
    </source>
</evidence>
<evidence type="ECO:0000313" key="6">
    <source>
        <dbReference type="EMBL" id="GGI06454.1"/>
    </source>
</evidence>
<comment type="similarity">
    <text evidence="1 5">Belongs to the bacterial ribosomal protein bL32 family.</text>
</comment>
<dbReference type="InterPro" id="IPR011332">
    <property type="entry name" value="Ribosomal_zn-bd"/>
</dbReference>
<dbReference type="Pfam" id="PF01783">
    <property type="entry name" value="Ribosomal_L32p"/>
    <property type="match status" value="1"/>
</dbReference>
<accession>A0A8J3EUR2</accession>
<gene>
    <name evidence="6" type="primary">rpmF1</name>
    <name evidence="5" type="synonym">rpmF</name>
    <name evidence="6" type="ORF">GCM10011354_19170</name>
</gene>
<comment type="caution">
    <text evidence="6">The sequence shown here is derived from an EMBL/GenBank/DDBJ whole genome shotgun (WGS) entry which is preliminary data.</text>
</comment>
<dbReference type="OrthoDB" id="9807363at2"/>
<name>A0A8J3EUR2_9ACTN</name>
<dbReference type="GO" id="GO:0003735">
    <property type="term" value="F:structural constituent of ribosome"/>
    <property type="evidence" value="ECO:0007669"/>
    <property type="project" value="InterPro"/>
</dbReference>
<dbReference type="SUPFAM" id="SSF57829">
    <property type="entry name" value="Zn-binding ribosomal proteins"/>
    <property type="match status" value="1"/>
</dbReference>
<dbReference type="PANTHER" id="PTHR35534:SF1">
    <property type="entry name" value="LARGE RIBOSOMAL SUBUNIT PROTEIN BL32"/>
    <property type="match status" value="1"/>
</dbReference>
<dbReference type="GO" id="GO:0006412">
    <property type="term" value="P:translation"/>
    <property type="evidence" value="ECO:0007669"/>
    <property type="project" value="UniProtKB-UniRule"/>
</dbReference>
<reference evidence="6" key="1">
    <citation type="journal article" date="2014" name="Int. J. Syst. Evol. Microbiol.">
        <title>Complete genome sequence of Corynebacterium casei LMG S-19264T (=DSM 44701T), isolated from a smear-ripened cheese.</title>
        <authorList>
            <consortium name="US DOE Joint Genome Institute (JGI-PGF)"/>
            <person name="Walter F."/>
            <person name="Albersmeier A."/>
            <person name="Kalinowski J."/>
            <person name="Ruckert C."/>
        </authorList>
    </citation>
    <scope>NUCLEOTIDE SEQUENCE</scope>
    <source>
        <strain evidence="6">CGMCC 1.14988</strain>
    </source>
</reference>
<dbReference type="HAMAP" id="MF_00340">
    <property type="entry name" value="Ribosomal_bL32"/>
    <property type="match status" value="1"/>
</dbReference>
<dbReference type="AlphaFoldDB" id="A0A8J3EUR2"/>
<sequence length="59" mass="6595">MAVPKRKMSRSRTRHRKAQWLRTAAPTNANCKRCKAPVRPHTVCGTCGAYGGRTVLEVE</sequence>
<dbReference type="NCBIfam" id="TIGR01031">
    <property type="entry name" value="rpmF_bact"/>
    <property type="match status" value="1"/>
</dbReference>
<evidence type="ECO:0000313" key="7">
    <source>
        <dbReference type="Proteomes" id="UP000650511"/>
    </source>
</evidence>
<organism evidence="6 7">
    <name type="scientific">Egicoccus halophilus</name>
    <dbReference type="NCBI Taxonomy" id="1670830"/>
    <lineage>
        <taxon>Bacteria</taxon>
        <taxon>Bacillati</taxon>
        <taxon>Actinomycetota</taxon>
        <taxon>Nitriliruptoria</taxon>
        <taxon>Egicoccales</taxon>
        <taxon>Egicoccaceae</taxon>
        <taxon>Egicoccus</taxon>
    </lineage>
</organism>
<dbReference type="PANTHER" id="PTHR35534">
    <property type="entry name" value="50S RIBOSOMAL PROTEIN L32"/>
    <property type="match status" value="1"/>
</dbReference>
<keyword evidence="3 5" id="KW-0687">Ribonucleoprotein</keyword>
<dbReference type="EMBL" id="BMHA01000006">
    <property type="protein sequence ID" value="GGI06454.1"/>
    <property type="molecule type" value="Genomic_DNA"/>
</dbReference>
<dbReference type="RefSeq" id="WP_130650527.1">
    <property type="nucleotide sequence ID" value="NZ_BMHA01000006.1"/>
</dbReference>
<proteinExistence type="inferred from homology"/>
<dbReference type="InterPro" id="IPR002677">
    <property type="entry name" value="Ribosomal_bL32"/>
</dbReference>
<evidence type="ECO:0000256" key="4">
    <source>
        <dbReference type="ARBA" id="ARBA00035178"/>
    </source>
</evidence>
<evidence type="ECO:0000256" key="3">
    <source>
        <dbReference type="ARBA" id="ARBA00023274"/>
    </source>
</evidence>